<dbReference type="InterPro" id="IPR036047">
    <property type="entry name" value="F-box-like_dom_sf"/>
</dbReference>
<dbReference type="SUPFAM" id="SSF52047">
    <property type="entry name" value="RNI-like"/>
    <property type="match status" value="1"/>
</dbReference>
<dbReference type="GeneID" id="117645047"/>
<dbReference type="Pfam" id="PF12937">
    <property type="entry name" value="F-box-like"/>
    <property type="match status" value="1"/>
</dbReference>
<reference evidence="3" key="1">
    <citation type="submission" date="2025-08" db="UniProtKB">
        <authorList>
            <consortium name="RefSeq"/>
        </authorList>
    </citation>
    <scope>IDENTIFICATION</scope>
    <source>
        <tissue evidence="3">Total insect</tissue>
    </source>
</reference>
<gene>
    <name evidence="3" type="primary">LOC117645047</name>
</gene>
<sequence length="339" mass="38237">MEFECLSDDVLLHIFSFLEDGLFLLDVVPLVCKRWHRLAREPDAWRGVEVKEEDLYNYDDHDMARLVLHAPFLRHAIRYSFPEGSAASEALRRSGVVAREFHCCCVGMDHDFRDDRTAVLDLLYRSRHYCRRVSVSVTGPGGEDTSDSQGRSALQVLASLRALEDLDLYNCSNGMFPYAGELAAGLPRLRYLGFFMDVFPEALMADLIRGSSATLRALVLFGIESLAPSVEESLSRCTELADLRIWEGCLSQVCRCWLPSLRRLSVTFTVDGEDDDDALDNAALFGSILDRCTRLPDSLRKITVKALGNTGNGRLFREKCERLVSSFQRRRPRVAVCVP</sequence>
<dbReference type="InParanoid" id="A0A6P8YUM2"/>
<feature type="domain" description="F-box" evidence="1">
    <location>
        <begin position="8"/>
        <end position="46"/>
    </location>
</feature>
<evidence type="ECO:0000313" key="3">
    <source>
        <dbReference type="RefSeq" id="XP_034240831.1"/>
    </source>
</evidence>
<dbReference type="AlphaFoldDB" id="A0A6P8YUM2"/>
<dbReference type="SUPFAM" id="SSF81383">
    <property type="entry name" value="F-box domain"/>
    <property type="match status" value="1"/>
</dbReference>
<dbReference type="KEGG" id="tpal:117645047"/>
<dbReference type="RefSeq" id="XP_034240831.1">
    <property type="nucleotide sequence ID" value="XM_034384940.1"/>
</dbReference>
<dbReference type="InterPro" id="IPR032675">
    <property type="entry name" value="LRR_dom_sf"/>
</dbReference>
<keyword evidence="2" id="KW-1185">Reference proteome</keyword>
<organism evidence="3">
    <name type="scientific">Thrips palmi</name>
    <name type="common">Melon thrips</name>
    <dbReference type="NCBI Taxonomy" id="161013"/>
    <lineage>
        <taxon>Eukaryota</taxon>
        <taxon>Metazoa</taxon>
        <taxon>Ecdysozoa</taxon>
        <taxon>Arthropoda</taxon>
        <taxon>Hexapoda</taxon>
        <taxon>Insecta</taxon>
        <taxon>Pterygota</taxon>
        <taxon>Neoptera</taxon>
        <taxon>Paraneoptera</taxon>
        <taxon>Thysanoptera</taxon>
        <taxon>Terebrantia</taxon>
        <taxon>Thripoidea</taxon>
        <taxon>Thripidae</taxon>
        <taxon>Thrips</taxon>
    </lineage>
</organism>
<dbReference type="PANTHER" id="PTHR38926:SF5">
    <property type="entry name" value="F-BOX AND LEUCINE-RICH REPEAT PROTEIN 6"/>
    <property type="match status" value="1"/>
</dbReference>
<proteinExistence type="predicted"/>
<dbReference type="Gene3D" id="3.80.10.10">
    <property type="entry name" value="Ribonuclease Inhibitor"/>
    <property type="match status" value="1"/>
</dbReference>
<dbReference type="Proteomes" id="UP000515158">
    <property type="component" value="Unplaced"/>
</dbReference>
<protein>
    <submittedName>
        <fullName evidence="3">Uncharacterized protein LOC117645047</fullName>
    </submittedName>
</protein>
<accession>A0A6P8YUM2</accession>
<dbReference type="OrthoDB" id="10257471at2759"/>
<evidence type="ECO:0000313" key="2">
    <source>
        <dbReference type="Proteomes" id="UP000515158"/>
    </source>
</evidence>
<dbReference type="InterPro" id="IPR001810">
    <property type="entry name" value="F-box_dom"/>
</dbReference>
<evidence type="ECO:0000259" key="1">
    <source>
        <dbReference type="Pfam" id="PF12937"/>
    </source>
</evidence>
<dbReference type="Gene3D" id="1.20.1280.50">
    <property type="match status" value="1"/>
</dbReference>
<name>A0A6P8YUM2_THRPL</name>
<dbReference type="PANTHER" id="PTHR38926">
    <property type="entry name" value="F-BOX DOMAIN CONTAINING PROTEIN, EXPRESSED"/>
    <property type="match status" value="1"/>
</dbReference>